<gene>
    <name evidence="1" type="ORF">CURHAP_LOCUS15712</name>
    <name evidence="2" type="ORF">ORAREDHAP_LOCUS15262</name>
</gene>
<proteinExistence type="predicted"/>
<name>A0A6J5U2L2_PRUAR</name>
<sequence length="149" mass="17055">MAKDKFEISDDDIVIKHGAIPSVEFSERTAVIIKLKAPMSLIDMESNYFIVKFLLEEDKRFNAKEERVIITYPTNLVAEIPAKMHGQWMLMKPKNFRLKKSDKASGVMISTTQSRSRFNILRDDDGMDDEDDSFTPSPFSFKKASKLVA</sequence>
<evidence type="ECO:0000313" key="2">
    <source>
        <dbReference type="EMBL" id="CAB4300271.1"/>
    </source>
</evidence>
<reference evidence="1 3" key="2">
    <citation type="submission" date="2020-05" db="EMBL/GenBank/DDBJ databases">
        <authorList>
            <person name="Campoy J."/>
            <person name="Schneeberger K."/>
            <person name="Spophaly S."/>
        </authorList>
    </citation>
    <scope>NUCLEOTIDE SEQUENCE [LARGE SCALE GENOMIC DNA]</scope>
    <source>
        <strain evidence="1">PruArmRojPasFocal</strain>
    </source>
</reference>
<dbReference type="Proteomes" id="UP000507245">
    <property type="component" value="Unassembled WGS sequence"/>
</dbReference>
<organism evidence="1 3">
    <name type="scientific">Prunus armeniaca</name>
    <name type="common">Apricot</name>
    <name type="synonym">Armeniaca vulgaris</name>
    <dbReference type="NCBI Taxonomy" id="36596"/>
    <lineage>
        <taxon>Eukaryota</taxon>
        <taxon>Viridiplantae</taxon>
        <taxon>Streptophyta</taxon>
        <taxon>Embryophyta</taxon>
        <taxon>Tracheophyta</taxon>
        <taxon>Spermatophyta</taxon>
        <taxon>Magnoliopsida</taxon>
        <taxon>eudicotyledons</taxon>
        <taxon>Gunneridae</taxon>
        <taxon>Pentapetalae</taxon>
        <taxon>rosids</taxon>
        <taxon>fabids</taxon>
        <taxon>Rosales</taxon>
        <taxon>Rosaceae</taxon>
        <taxon>Amygdaloideae</taxon>
        <taxon>Amygdaleae</taxon>
        <taxon>Prunus</taxon>
    </lineage>
</organism>
<reference evidence="4" key="1">
    <citation type="journal article" date="2020" name="Genome Biol.">
        <title>Gamete binning: chromosome-level and haplotype-resolved genome assembly enabled by high-throughput single-cell sequencing of gamete genomes.</title>
        <authorList>
            <person name="Campoy J.A."/>
            <person name="Sun H."/>
            <person name="Goel M."/>
            <person name="Jiao W.-B."/>
            <person name="Folz-Donahue K."/>
            <person name="Wang N."/>
            <person name="Rubio M."/>
            <person name="Liu C."/>
            <person name="Kukat C."/>
            <person name="Ruiz D."/>
            <person name="Huettel B."/>
            <person name="Schneeberger K."/>
        </authorList>
    </citation>
    <scope>NUCLEOTIDE SEQUENCE [LARGE SCALE GENOMIC DNA]</scope>
    <source>
        <strain evidence="4">cv. Rojo Pasion</strain>
    </source>
</reference>
<evidence type="ECO:0000313" key="3">
    <source>
        <dbReference type="Proteomes" id="UP000507222"/>
    </source>
</evidence>
<dbReference type="EMBL" id="CAEKKB010000002">
    <property type="protein sequence ID" value="CAB4300271.1"/>
    <property type="molecule type" value="Genomic_DNA"/>
</dbReference>
<dbReference type="EMBL" id="CAEKDK010000002">
    <property type="protein sequence ID" value="CAB4269877.1"/>
    <property type="molecule type" value="Genomic_DNA"/>
</dbReference>
<keyword evidence="4" id="KW-1185">Reference proteome</keyword>
<protein>
    <submittedName>
        <fullName evidence="1">Uncharacterized protein</fullName>
    </submittedName>
</protein>
<evidence type="ECO:0000313" key="4">
    <source>
        <dbReference type="Proteomes" id="UP000507245"/>
    </source>
</evidence>
<accession>A0A6J5U2L2</accession>
<dbReference type="AlphaFoldDB" id="A0A6J5U2L2"/>
<dbReference type="Proteomes" id="UP000507222">
    <property type="component" value="Unassembled WGS sequence"/>
</dbReference>
<evidence type="ECO:0000313" key="1">
    <source>
        <dbReference type="EMBL" id="CAB4269877.1"/>
    </source>
</evidence>